<protein>
    <submittedName>
        <fullName evidence="1">Uncharacterized protein</fullName>
    </submittedName>
</protein>
<dbReference type="Proteomes" id="UP000597444">
    <property type="component" value="Unassembled WGS sequence"/>
</dbReference>
<sequence>MHEDCQHFCFVLKCFYVSFAGIRLEHFFNCYKAIPQFGILCFVDNSHAALAEFAHNEISLFKYVGHKNILP</sequence>
<proteinExistence type="predicted"/>
<dbReference type="AlphaFoldDB" id="A0A8J3IYY9"/>
<gene>
    <name evidence="1" type="ORF">KSF_105520</name>
</gene>
<accession>A0A8J3IYY9</accession>
<dbReference type="EMBL" id="BNJK01000002">
    <property type="protein sequence ID" value="GHP00505.1"/>
    <property type="molecule type" value="Genomic_DNA"/>
</dbReference>
<keyword evidence="2" id="KW-1185">Reference proteome</keyword>
<name>A0A8J3IYY9_9CHLR</name>
<evidence type="ECO:0000313" key="2">
    <source>
        <dbReference type="Proteomes" id="UP000597444"/>
    </source>
</evidence>
<reference evidence="1" key="1">
    <citation type="submission" date="2020-10" db="EMBL/GenBank/DDBJ databases">
        <title>Taxonomic study of unclassified bacteria belonging to the class Ktedonobacteria.</title>
        <authorList>
            <person name="Yabe S."/>
            <person name="Wang C.M."/>
            <person name="Zheng Y."/>
            <person name="Sakai Y."/>
            <person name="Cavaletti L."/>
            <person name="Monciardini P."/>
            <person name="Donadio S."/>
        </authorList>
    </citation>
    <scope>NUCLEOTIDE SEQUENCE</scope>
    <source>
        <strain evidence="1">ID150040</strain>
    </source>
</reference>
<evidence type="ECO:0000313" key="1">
    <source>
        <dbReference type="EMBL" id="GHP00505.1"/>
    </source>
</evidence>
<organism evidence="1 2">
    <name type="scientific">Reticulibacter mediterranei</name>
    <dbReference type="NCBI Taxonomy" id="2778369"/>
    <lineage>
        <taxon>Bacteria</taxon>
        <taxon>Bacillati</taxon>
        <taxon>Chloroflexota</taxon>
        <taxon>Ktedonobacteria</taxon>
        <taxon>Ktedonobacterales</taxon>
        <taxon>Reticulibacteraceae</taxon>
        <taxon>Reticulibacter</taxon>
    </lineage>
</organism>
<comment type="caution">
    <text evidence="1">The sequence shown here is derived from an EMBL/GenBank/DDBJ whole genome shotgun (WGS) entry which is preliminary data.</text>
</comment>